<name>A0A6B2E5Z5_9DIPT</name>
<evidence type="ECO:0000256" key="16">
    <source>
        <dbReference type="ARBA" id="ARBA00023136"/>
    </source>
</evidence>
<dbReference type="Gene3D" id="1.10.510.10">
    <property type="entry name" value="Transferase(Phosphotransferase) domain 1"/>
    <property type="match status" value="1"/>
</dbReference>
<comment type="catalytic activity">
    <reaction evidence="20">
        <text>L-threonyl-[receptor-protein] + ATP = O-phospho-L-threonyl-[receptor-protein] + ADP + H(+)</text>
        <dbReference type="Rhea" id="RHEA:44880"/>
        <dbReference type="Rhea" id="RHEA-COMP:11024"/>
        <dbReference type="Rhea" id="RHEA-COMP:11025"/>
        <dbReference type="ChEBI" id="CHEBI:15378"/>
        <dbReference type="ChEBI" id="CHEBI:30013"/>
        <dbReference type="ChEBI" id="CHEBI:30616"/>
        <dbReference type="ChEBI" id="CHEBI:61977"/>
        <dbReference type="ChEBI" id="CHEBI:456216"/>
        <dbReference type="EC" id="2.7.11.30"/>
    </reaction>
</comment>
<comment type="catalytic activity">
    <reaction evidence="19">
        <text>L-seryl-[receptor-protein] + ATP = O-phospho-L-seryl-[receptor-protein] + ADP + H(+)</text>
        <dbReference type="Rhea" id="RHEA:18673"/>
        <dbReference type="Rhea" id="RHEA-COMP:11022"/>
        <dbReference type="Rhea" id="RHEA-COMP:11023"/>
        <dbReference type="ChEBI" id="CHEBI:15378"/>
        <dbReference type="ChEBI" id="CHEBI:29999"/>
        <dbReference type="ChEBI" id="CHEBI:30616"/>
        <dbReference type="ChEBI" id="CHEBI:83421"/>
        <dbReference type="ChEBI" id="CHEBI:456216"/>
        <dbReference type="EC" id="2.7.11.30"/>
    </reaction>
</comment>
<evidence type="ECO:0000256" key="10">
    <source>
        <dbReference type="ARBA" id="ARBA00022729"/>
    </source>
</evidence>
<dbReference type="PROSITE" id="PS00108">
    <property type="entry name" value="PROTEIN_KINASE_ST"/>
    <property type="match status" value="1"/>
</dbReference>
<keyword evidence="18" id="KW-0325">Glycoprotein</keyword>
<dbReference type="SMART" id="SM00220">
    <property type="entry name" value="S_TKc"/>
    <property type="match status" value="1"/>
</dbReference>
<dbReference type="Pfam" id="PF00069">
    <property type="entry name" value="Pkinase"/>
    <property type="match status" value="1"/>
</dbReference>
<dbReference type="GO" id="GO:0070724">
    <property type="term" value="C:BMP receptor complex"/>
    <property type="evidence" value="ECO:0007669"/>
    <property type="project" value="TreeGrafter"/>
</dbReference>
<dbReference type="Pfam" id="PF08515">
    <property type="entry name" value="TGF_beta_GS"/>
    <property type="match status" value="1"/>
</dbReference>
<dbReference type="SUPFAM" id="SSF57302">
    <property type="entry name" value="Snake toxin-like"/>
    <property type="match status" value="1"/>
</dbReference>
<dbReference type="Gene3D" id="3.30.200.20">
    <property type="entry name" value="Phosphorylase Kinase, domain 1"/>
    <property type="match status" value="1"/>
</dbReference>
<evidence type="ECO:0000256" key="6">
    <source>
        <dbReference type="ARBA" id="ARBA00022527"/>
    </source>
</evidence>
<dbReference type="InterPro" id="IPR000333">
    <property type="entry name" value="TGFB_receptor"/>
</dbReference>
<dbReference type="GO" id="GO:0005524">
    <property type="term" value="F:ATP binding"/>
    <property type="evidence" value="ECO:0007669"/>
    <property type="project" value="UniProtKB-UniRule"/>
</dbReference>
<keyword evidence="14" id="KW-0460">Magnesium</keyword>
<dbReference type="GO" id="GO:0004675">
    <property type="term" value="F:transmembrane receptor protein serine/threonine kinase activity"/>
    <property type="evidence" value="ECO:0007669"/>
    <property type="project" value="UniProtKB-EC"/>
</dbReference>
<dbReference type="InterPro" id="IPR011009">
    <property type="entry name" value="Kinase-like_dom_sf"/>
</dbReference>
<dbReference type="PROSITE" id="PS00107">
    <property type="entry name" value="PROTEIN_KINASE_ATP"/>
    <property type="match status" value="1"/>
</dbReference>
<evidence type="ECO:0000256" key="5">
    <source>
        <dbReference type="ARBA" id="ARBA00012401"/>
    </source>
</evidence>
<evidence type="ECO:0000256" key="19">
    <source>
        <dbReference type="ARBA" id="ARBA00047681"/>
    </source>
</evidence>
<reference evidence="26" key="1">
    <citation type="submission" date="2019-10" db="EMBL/GenBank/DDBJ databases">
        <title>Short sand fly seasons in Tbilisi, Georgia, hinder development of host immunity to saliva of the visceral leishmaniasis vector Phlebotomus kandelakii.</title>
        <authorList>
            <person name="Oliveira F."/>
            <person name="Giorgobiani E."/>
            <person name="Guimaraes-Costa A.B."/>
            <person name="Abdeladhim M."/>
            <person name="Oristian J."/>
            <person name="Tskhvaradze L."/>
            <person name="Tsertsvadze N."/>
            <person name="Zakalashvili M."/>
            <person name="Valenzuela J.G."/>
            <person name="Kamhawi S."/>
        </authorList>
    </citation>
    <scope>NUCLEOTIDE SEQUENCE</scope>
    <source>
        <strain evidence="26">Wild-capture in Tbilisi</strain>
        <tissue evidence="26">Salivary glands</tissue>
    </source>
</reference>
<keyword evidence="6" id="KW-0723">Serine/threonine-protein kinase</keyword>
<protein>
    <recommendedName>
        <fullName evidence="5">receptor protein serine/threonine kinase</fullName>
        <ecNumber evidence="5">2.7.11.30</ecNumber>
    </recommendedName>
</protein>
<feature type="signal peptide" evidence="23">
    <location>
        <begin position="1"/>
        <end position="21"/>
    </location>
</feature>
<evidence type="ECO:0000256" key="23">
    <source>
        <dbReference type="SAM" id="SignalP"/>
    </source>
</evidence>
<dbReference type="GO" id="GO:0046872">
    <property type="term" value="F:metal ion binding"/>
    <property type="evidence" value="ECO:0007669"/>
    <property type="project" value="UniProtKB-KW"/>
</dbReference>
<evidence type="ECO:0000256" key="13">
    <source>
        <dbReference type="ARBA" id="ARBA00022840"/>
    </source>
</evidence>
<comment type="similarity">
    <text evidence="4">Belongs to the protein kinase superfamily. TKL Ser/Thr protein kinase family. TGFB receptor subfamily.</text>
</comment>
<evidence type="ECO:0000256" key="18">
    <source>
        <dbReference type="ARBA" id="ARBA00023180"/>
    </source>
</evidence>
<feature type="transmembrane region" description="Helical" evidence="22">
    <location>
        <begin position="167"/>
        <end position="189"/>
    </location>
</feature>
<evidence type="ECO:0000259" key="24">
    <source>
        <dbReference type="PROSITE" id="PS50011"/>
    </source>
</evidence>
<dbReference type="GO" id="GO:0071363">
    <property type="term" value="P:cellular response to growth factor stimulus"/>
    <property type="evidence" value="ECO:0007669"/>
    <property type="project" value="TreeGrafter"/>
</dbReference>
<dbReference type="InterPro" id="IPR008271">
    <property type="entry name" value="Ser/Thr_kinase_AS"/>
</dbReference>
<dbReference type="InterPro" id="IPR000472">
    <property type="entry name" value="Activin_recp"/>
</dbReference>
<dbReference type="InterPro" id="IPR003605">
    <property type="entry name" value="GS_dom"/>
</dbReference>
<dbReference type="InterPro" id="IPR000719">
    <property type="entry name" value="Prot_kinase_dom"/>
</dbReference>
<organism evidence="26">
    <name type="scientific">Phlebotomus kandelakii</name>
    <dbReference type="NCBI Taxonomy" id="1109342"/>
    <lineage>
        <taxon>Eukaryota</taxon>
        <taxon>Metazoa</taxon>
        <taxon>Ecdysozoa</taxon>
        <taxon>Arthropoda</taxon>
        <taxon>Hexapoda</taxon>
        <taxon>Insecta</taxon>
        <taxon>Pterygota</taxon>
        <taxon>Neoptera</taxon>
        <taxon>Endopterygota</taxon>
        <taxon>Diptera</taxon>
        <taxon>Nematocera</taxon>
        <taxon>Psychodoidea</taxon>
        <taxon>Psychodidae</taxon>
        <taxon>Phlebotomus</taxon>
        <taxon>Larroussius</taxon>
    </lineage>
</organism>
<keyword evidence="10 23" id="KW-0732">Signal</keyword>
<feature type="binding site" evidence="21">
    <location>
        <position position="281"/>
    </location>
    <ligand>
        <name>ATP</name>
        <dbReference type="ChEBI" id="CHEBI:30616"/>
    </ligand>
</feature>
<evidence type="ECO:0000256" key="21">
    <source>
        <dbReference type="PROSITE-ProRule" id="PRU10141"/>
    </source>
</evidence>
<dbReference type="Gene3D" id="2.10.60.10">
    <property type="entry name" value="CD59"/>
    <property type="match status" value="1"/>
</dbReference>
<comment type="cofactor">
    <cofactor evidence="2">
        <name>Mg(2+)</name>
        <dbReference type="ChEBI" id="CHEBI:18420"/>
    </cofactor>
</comment>
<keyword evidence="13 21" id="KW-0067">ATP-binding</keyword>
<evidence type="ECO:0000256" key="4">
    <source>
        <dbReference type="ARBA" id="ARBA00009605"/>
    </source>
</evidence>
<evidence type="ECO:0000256" key="1">
    <source>
        <dbReference type="ARBA" id="ARBA00001936"/>
    </source>
</evidence>
<evidence type="ECO:0000256" key="8">
    <source>
        <dbReference type="ARBA" id="ARBA00022692"/>
    </source>
</evidence>
<proteinExistence type="inferred from homology"/>
<evidence type="ECO:0000256" key="9">
    <source>
        <dbReference type="ARBA" id="ARBA00022723"/>
    </source>
</evidence>
<evidence type="ECO:0000256" key="15">
    <source>
        <dbReference type="ARBA" id="ARBA00022989"/>
    </source>
</evidence>
<sequence>MAGEVFIKCLISFLLLNSCRGEINGRLLDENEENMDLETHHTRDLPIQNSIQSHPRYKCYSCEPPDCSNNITIHTHLCQNAIQCWKSRVRDSYGVERMSRGCTTTHDQLPVICNPNIKGGHSKRHSSGQYNIECCTGDYCNSGSFPELSPINEVIRMEPETPAGVKWMVGAITLGVVMVIAGTAIYVWLRQSRHKRLLVSRNKADPETYYASDDMLRVTTPGDSTLREYLEHSVTSGSGSGLPLLIQRTLAKQVSLVEIIGRGRYGEVWRGIWHGENVAVKLFYSRDEESWKRETEIYSTVLLRHENILGYIGSDMTSRNSCTQLLLLTHYYPLGSLFDHLNRSALTHHEMVVICLSIANGLVHLHTEIFGKQGKPAIAHRDLKSKNILIRLNGSCVIADFGLAVTHVQATGQIDLGNNPKVGTRRYMAPEVLDESINMGCFEAIRRVDIYALGLIFWEVCRRTLSCGIAEDYKVPFYDVVPADPSFEDMKKVVCGDNYRPSLSNRWTSDPLLAGMCKLMRECWHQNANVRLPALRVKKTIQKLASNDASVKLHQNEEEV</sequence>
<evidence type="ECO:0000259" key="25">
    <source>
        <dbReference type="PROSITE" id="PS51256"/>
    </source>
</evidence>
<evidence type="ECO:0000256" key="20">
    <source>
        <dbReference type="ARBA" id="ARBA00048773"/>
    </source>
</evidence>
<dbReference type="PROSITE" id="PS50011">
    <property type="entry name" value="PROTEIN_KINASE_DOM"/>
    <property type="match status" value="1"/>
</dbReference>
<keyword evidence="7" id="KW-0808">Transferase</keyword>
<keyword evidence="11 21" id="KW-0547">Nucleotide-binding</keyword>
<comment type="subcellular location">
    <subcellularLocation>
        <location evidence="3">Membrane</location>
        <topology evidence="3">Single-pass type I membrane protein</topology>
    </subcellularLocation>
</comment>
<feature type="domain" description="GS" evidence="25">
    <location>
        <begin position="224"/>
        <end position="253"/>
    </location>
</feature>
<feature type="chain" id="PRO_5025577615" description="receptor protein serine/threonine kinase" evidence="23">
    <location>
        <begin position="22"/>
        <end position="560"/>
    </location>
</feature>
<keyword evidence="12" id="KW-0418">Kinase</keyword>
<dbReference type="AlphaFoldDB" id="A0A6B2E5Z5"/>
<dbReference type="CDD" id="cd23600">
    <property type="entry name" value="TFP_LU_ECD_Sax"/>
    <property type="match status" value="1"/>
</dbReference>
<evidence type="ECO:0000313" key="26">
    <source>
        <dbReference type="EMBL" id="NBJ57952.1"/>
    </source>
</evidence>
<keyword evidence="8 22" id="KW-0812">Transmembrane</keyword>
<evidence type="ECO:0000256" key="12">
    <source>
        <dbReference type="ARBA" id="ARBA00022777"/>
    </source>
</evidence>
<dbReference type="PROSITE" id="PS51256">
    <property type="entry name" value="GS"/>
    <property type="match status" value="1"/>
</dbReference>
<evidence type="ECO:0000256" key="17">
    <source>
        <dbReference type="ARBA" id="ARBA00023170"/>
    </source>
</evidence>
<keyword evidence="9" id="KW-0479">Metal-binding</keyword>
<dbReference type="EC" id="2.7.11.30" evidence="5"/>
<dbReference type="Pfam" id="PF01064">
    <property type="entry name" value="Activin_recp"/>
    <property type="match status" value="1"/>
</dbReference>
<evidence type="ECO:0000256" key="11">
    <source>
        <dbReference type="ARBA" id="ARBA00022741"/>
    </source>
</evidence>
<comment type="cofactor">
    <cofactor evidence="1">
        <name>Mn(2+)</name>
        <dbReference type="ChEBI" id="CHEBI:29035"/>
    </cofactor>
</comment>
<dbReference type="InterPro" id="IPR045860">
    <property type="entry name" value="Snake_toxin-like_sf"/>
</dbReference>
<evidence type="ECO:0000256" key="7">
    <source>
        <dbReference type="ARBA" id="ARBA00022679"/>
    </source>
</evidence>
<dbReference type="SUPFAM" id="SSF56112">
    <property type="entry name" value="Protein kinase-like (PK-like)"/>
    <property type="match status" value="1"/>
</dbReference>
<dbReference type="PANTHER" id="PTHR23255:SF72">
    <property type="entry name" value="RECEPTOR PROTEIN SERINE_THREONINE KINASE"/>
    <property type="match status" value="1"/>
</dbReference>
<feature type="domain" description="Protein kinase" evidence="24">
    <location>
        <begin position="254"/>
        <end position="545"/>
    </location>
</feature>
<dbReference type="FunFam" id="3.30.200.20:FF:000064">
    <property type="entry name" value="Receptor protein serine/threonine kinase"/>
    <property type="match status" value="1"/>
</dbReference>
<evidence type="ECO:0000256" key="3">
    <source>
        <dbReference type="ARBA" id="ARBA00004479"/>
    </source>
</evidence>
<accession>A0A6B2E5Z5</accession>
<keyword evidence="16 22" id="KW-0472">Membrane</keyword>
<dbReference type="SMART" id="SM00467">
    <property type="entry name" value="GS"/>
    <property type="match status" value="1"/>
</dbReference>
<evidence type="ECO:0000256" key="2">
    <source>
        <dbReference type="ARBA" id="ARBA00001946"/>
    </source>
</evidence>
<dbReference type="FunFam" id="1.10.510.10:FF:000018">
    <property type="entry name" value="Receptor protein serine/threonine kinase"/>
    <property type="match status" value="1"/>
</dbReference>
<dbReference type="EMBL" id="GIFK01000249">
    <property type="protein sequence ID" value="NBJ57952.1"/>
    <property type="molecule type" value="Transcribed_RNA"/>
</dbReference>
<evidence type="ECO:0000256" key="22">
    <source>
        <dbReference type="SAM" id="Phobius"/>
    </source>
</evidence>
<evidence type="ECO:0000256" key="14">
    <source>
        <dbReference type="ARBA" id="ARBA00022842"/>
    </source>
</evidence>
<keyword evidence="15 22" id="KW-1133">Transmembrane helix</keyword>
<dbReference type="InterPro" id="IPR017441">
    <property type="entry name" value="Protein_kinase_ATP_BS"/>
</dbReference>
<keyword evidence="17 26" id="KW-0675">Receptor</keyword>
<dbReference type="PANTHER" id="PTHR23255">
    <property type="entry name" value="TRANSFORMING GROWTH FACTOR-BETA RECEPTOR TYPE I AND II"/>
    <property type="match status" value="1"/>
</dbReference>